<protein>
    <recommendedName>
        <fullName evidence="4">Phospholipase D-like protein</fullName>
    </recommendedName>
</protein>
<keyword evidence="1" id="KW-0812">Transmembrane</keyword>
<evidence type="ECO:0000256" key="1">
    <source>
        <dbReference type="SAM" id="Phobius"/>
    </source>
</evidence>
<comment type="caution">
    <text evidence="2">The sequence shown here is derived from an EMBL/GenBank/DDBJ whole genome shotgun (WGS) entry which is preliminary data.</text>
</comment>
<reference evidence="2 3" key="1">
    <citation type="submission" date="2023-07" db="EMBL/GenBank/DDBJ databases">
        <title>Sequencing the genomes of 1000 actinobacteria strains.</title>
        <authorList>
            <person name="Klenk H.-P."/>
        </authorList>
    </citation>
    <scope>NUCLEOTIDE SEQUENCE [LARGE SCALE GENOMIC DNA]</scope>
    <source>
        <strain evidence="2 3">DSM 45554</strain>
    </source>
</reference>
<organism evidence="2 3">
    <name type="scientific">Promicromonospora iranensis</name>
    <dbReference type="NCBI Taxonomy" id="1105144"/>
    <lineage>
        <taxon>Bacteria</taxon>
        <taxon>Bacillati</taxon>
        <taxon>Actinomycetota</taxon>
        <taxon>Actinomycetes</taxon>
        <taxon>Micrococcales</taxon>
        <taxon>Promicromonosporaceae</taxon>
        <taxon>Promicromonospora</taxon>
    </lineage>
</organism>
<dbReference type="EMBL" id="JAVDYE010000001">
    <property type="protein sequence ID" value="MDR7382648.1"/>
    <property type="molecule type" value="Genomic_DNA"/>
</dbReference>
<feature type="transmembrane region" description="Helical" evidence="1">
    <location>
        <begin position="68"/>
        <end position="87"/>
    </location>
</feature>
<accession>A0ABU2CMU8</accession>
<feature type="transmembrane region" description="Helical" evidence="1">
    <location>
        <begin position="37"/>
        <end position="56"/>
    </location>
</feature>
<gene>
    <name evidence="2" type="ORF">J2S48_002163</name>
</gene>
<keyword evidence="1" id="KW-1133">Transmembrane helix</keyword>
<evidence type="ECO:0008006" key="4">
    <source>
        <dbReference type="Google" id="ProtNLM"/>
    </source>
</evidence>
<evidence type="ECO:0000313" key="3">
    <source>
        <dbReference type="Proteomes" id="UP001183585"/>
    </source>
</evidence>
<dbReference type="Proteomes" id="UP001183585">
    <property type="component" value="Unassembled WGS sequence"/>
</dbReference>
<keyword evidence="3" id="KW-1185">Reference proteome</keyword>
<name>A0ABU2CMU8_9MICO</name>
<proteinExistence type="predicted"/>
<sequence>MTAPGSSDTADAVARVDAALDGWSGKVPAWYSAVGRIGYWWIAICLVGGLAIGLVANPSEIEWRIASGLMIGIVAIPVGGTLLRLIARSQSRATGAAGPERALADAARTARPVAADVKRAIDAVLARDARQEPTVHRLAWRSNEDDAALKALDGLWRQADPESVAARDAETAALEARVAVVREQAQERARAKGKK</sequence>
<dbReference type="RefSeq" id="WP_274997837.1">
    <property type="nucleotide sequence ID" value="NZ_JAJQQP010000018.1"/>
</dbReference>
<evidence type="ECO:0000313" key="2">
    <source>
        <dbReference type="EMBL" id="MDR7382648.1"/>
    </source>
</evidence>
<keyword evidence="1" id="KW-0472">Membrane</keyword>